<feature type="region of interest" description="Disordered" evidence="1">
    <location>
        <begin position="685"/>
        <end position="708"/>
    </location>
</feature>
<feature type="region of interest" description="Disordered" evidence="1">
    <location>
        <begin position="286"/>
        <end position="352"/>
    </location>
</feature>
<dbReference type="EMBL" id="MU001714">
    <property type="protein sequence ID" value="KAF2452280.1"/>
    <property type="molecule type" value="Genomic_DNA"/>
</dbReference>
<dbReference type="SMART" id="SM01127">
    <property type="entry name" value="DDHD"/>
    <property type="match status" value="1"/>
</dbReference>
<dbReference type="Pfam" id="PF23465">
    <property type="entry name" value="DUF7131"/>
    <property type="match status" value="1"/>
</dbReference>
<dbReference type="GO" id="GO:0004620">
    <property type="term" value="F:phospholipase activity"/>
    <property type="evidence" value="ECO:0007669"/>
    <property type="project" value="TreeGrafter"/>
</dbReference>
<evidence type="ECO:0000259" key="2">
    <source>
        <dbReference type="PROSITE" id="PS51043"/>
    </source>
</evidence>
<name>A0A6A6NKL7_9PEZI</name>
<feature type="region of interest" description="Disordered" evidence="1">
    <location>
        <begin position="747"/>
        <end position="786"/>
    </location>
</feature>
<feature type="compositionally biased region" description="Low complexity" evidence="1">
    <location>
        <begin position="10"/>
        <end position="50"/>
    </location>
</feature>
<feature type="region of interest" description="Disordered" evidence="1">
    <location>
        <begin position="908"/>
        <end position="929"/>
    </location>
</feature>
<dbReference type="InterPro" id="IPR058055">
    <property type="entry name" value="PA-PLA1"/>
</dbReference>
<feature type="compositionally biased region" description="Basic and acidic residues" evidence="1">
    <location>
        <begin position="409"/>
        <end position="419"/>
    </location>
</feature>
<feature type="compositionally biased region" description="Basic and acidic residues" evidence="1">
    <location>
        <begin position="1016"/>
        <end position="1029"/>
    </location>
</feature>
<dbReference type="SUPFAM" id="SSF53474">
    <property type="entry name" value="alpha/beta-Hydrolases"/>
    <property type="match status" value="1"/>
</dbReference>
<feature type="domain" description="DDHD" evidence="2">
    <location>
        <begin position="720"/>
        <end position="1083"/>
    </location>
</feature>
<dbReference type="Pfam" id="PF23463">
    <property type="entry name" value="WWE_2"/>
    <property type="match status" value="1"/>
</dbReference>
<feature type="region of interest" description="Disordered" evidence="1">
    <location>
        <begin position="125"/>
        <end position="151"/>
    </location>
</feature>
<dbReference type="GO" id="GO:0046872">
    <property type="term" value="F:metal ion binding"/>
    <property type="evidence" value="ECO:0007669"/>
    <property type="project" value="InterPro"/>
</dbReference>
<evidence type="ECO:0000313" key="4">
    <source>
        <dbReference type="Proteomes" id="UP000799766"/>
    </source>
</evidence>
<dbReference type="Proteomes" id="UP000799766">
    <property type="component" value="Unassembled WGS sequence"/>
</dbReference>
<dbReference type="PANTHER" id="PTHR23509">
    <property type="entry name" value="PA-PL1 PHOSPHOLIPASE FAMILY"/>
    <property type="match status" value="1"/>
</dbReference>
<dbReference type="OrthoDB" id="431378at2759"/>
<dbReference type="PROSITE" id="PS51043">
    <property type="entry name" value="DDHD"/>
    <property type="match status" value="1"/>
</dbReference>
<sequence length="1108" mass="120192">MSSRDAAVAQKQQQQQHQQRQQQQQQQQRPETPAARSPALLASAPSIASPWGSRSSTPKPGSGGASGDERKRERAGNGSATAAAPGLGTQRGGDHAVSHRHRPSLKNYPRDCPPLHVQWFHAVDVPKRKPRLEPAGPPPGSDKPPPAPKKFVPFSKGDSRAIESAFQKLADDEDAIVRERQLLGGGGDLGTMSLRDKRRSWNGPLHGGSRGGLPVKVPVNEDYLFDVDVDKRELGPAYWLGPIYEVRRGTWFYPEGSTLRPCDENLATQLEEGYLKVRPWRFAQPEQQRPAEWPRPRPTSMPPSGDFTRSARAAAGGSVTPKSSNESLRARKPDQQSDTSGSATPPPSKTYRLFGAHMNTTVTYQDGSTAWLMTDDFLSRMSSTMYQRFAGGAHYAGVKVVRGYFPPQRKAEAKDKEAKGGGATTETRARPESDAESEKGEGLDATQEGRRLALERQVSSLVEPSGAEDTEQREEAIRKRDEKEIQDDYKEQDGEEQGREIEHLLLVTHGIGQRLGLRMESVNFVHDVNTFRKTLKSVYSRSADLQALNSEVDRLPKNCRVQVLPICWRHLLDFPKQSLRHARREHDLADADFGDDDEYPNLDDLTIDGVPAVRNLITDLFMDILLYQSPAYKSHISRIVARECNSTYRHFRERNPSFKGKVSLVGHSLGSAVMFDILCRQADPTPKSNRRLSGRHPSSASSARRGDAAAAAADDDGLRLDFDVEDFYAIGSPIGLFQMLKGRTIAGRASRDPSEPLPPDTPDDLGAPAADPFLAPPRSITHSSSTTTASAAAAAAAASTARSGAGAASTATSSPKCAQIFNVFHPTDPISYRLEPLISGAMSALKPQPLPYTKRGIFGAPVGQGLTGIGARVSQSVSGLWSNLSTGIASSLLNRSLGLSAEDAAKLRDQQGQGAQAQQEQQFQRAPLSAAAGTNVGAGVASPPGAAGPGFPTAADILADEERRRKLAQQAIAPGEAGEHPPTLIDAELETLYAGFQKRRRSGAQQGGMEGSGGGKEWREAEERGRKLRREEQKVRALNSNGRVDYSIQEGAFDISLLASIASHLSYWADEDVSHFIISQLLSRHRVIKRGAAATGEHSGPSPSDHSK</sequence>
<reference evidence="3" key="1">
    <citation type="journal article" date="2020" name="Stud. Mycol.">
        <title>101 Dothideomycetes genomes: a test case for predicting lifestyles and emergence of pathogens.</title>
        <authorList>
            <person name="Haridas S."/>
            <person name="Albert R."/>
            <person name="Binder M."/>
            <person name="Bloem J."/>
            <person name="Labutti K."/>
            <person name="Salamov A."/>
            <person name="Andreopoulos B."/>
            <person name="Baker S."/>
            <person name="Barry K."/>
            <person name="Bills G."/>
            <person name="Bluhm B."/>
            <person name="Cannon C."/>
            <person name="Castanera R."/>
            <person name="Culley D."/>
            <person name="Daum C."/>
            <person name="Ezra D."/>
            <person name="Gonzalez J."/>
            <person name="Henrissat B."/>
            <person name="Kuo A."/>
            <person name="Liang C."/>
            <person name="Lipzen A."/>
            <person name="Lutzoni F."/>
            <person name="Magnuson J."/>
            <person name="Mondo S."/>
            <person name="Nolan M."/>
            <person name="Ohm R."/>
            <person name="Pangilinan J."/>
            <person name="Park H.-J."/>
            <person name="Ramirez L."/>
            <person name="Alfaro M."/>
            <person name="Sun H."/>
            <person name="Tritt A."/>
            <person name="Yoshinaga Y."/>
            <person name="Zwiers L.-H."/>
            <person name="Turgeon B."/>
            <person name="Goodwin S."/>
            <person name="Spatafora J."/>
            <person name="Crous P."/>
            <person name="Grigoriev I."/>
        </authorList>
    </citation>
    <scope>NUCLEOTIDE SEQUENCE</scope>
    <source>
        <strain evidence="3">ATCC 16933</strain>
    </source>
</reference>
<dbReference type="InterPro" id="IPR029058">
    <property type="entry name" value="AB_hydrolase_fold"/>
</dbReference>
<feature type="compositionally biased region" description="Pro residues" evidence="1">
    <location>
        <begin position="135"/>
        <end position="148"/>
    </location>
</feature>
<dbReference type="GO" id="GO:0005737">
    <property type="term" value="C:cytoplasm"/>
    <property type="evidence" value="ECO:0007669"/>
    <property type="project" value="TreeGrafter"/>
</dbReference>
<evidence type="ECO:0000313" key="3">
    <source>
        <dbReference type="EMBL" id="KAF2452280.1"/>
    </source>
</evidence>
<protein>
    <submittedName>
        <fullName evidence="3">DDHD domain-containing protein</fullName>
    </submittedName>
</protein>
<feature type="compositionally biased region" description="Basic and acidic residues" evidence="1">
    <location>
        <begin position="427"/>
        <end position="454"/>
    </location>
</feature>
<feature type="region of interest" description="Disordered" evidence="1">
    <location>
        <begin position="1000"/>
        <end position="1029"/>
    </location>
</feature>
<dbReference type="Pfam" id="PF02862">
    <property type="entry name" value="DDHD"/>
    <property type="match status" value="1"/>
</dbReference>
<feature type="compositionally biased region" description="Low complexity" evidence="1">
    <location>
        <begin position="698"/>
        <end position="708"/>
    </location>
</feature>
<proteinExistence type="predicted"/>
<dbReference type="PANTHER" id="PTHR23509:SF10">
    <property type="entry name" value="LD21067P"/>
    <property type="match status" value="1"/>
</dbReference>
<dbReference type="InterPro" id="IPR055555">
    <property type="entry name" value="PA-PLA1_DUF7131"/>
</dbReference>
<feature type="compositionally biased region" description="Gly residues" evidence="1">
    <location>
        <begin position="1005"/>
        <end position="1015"/>
    </location>
</feature>
<dbReference type="AlphaFoldDB" id="A0A6A6NKL7"/>
<organism evidence="3 4">
    <name type="scientific">Lineolata rhizophorae</name>
    <dbReference type="NCBI Taxonomy" id="578093"/>
    <lineage>
        <taxon>Eukaryota</taxon>
        <taxon>Fungi</taxon>
        <taxon>Dikarya</taxon>
        <taxon>Ascomycota</taxon>
        <taxon>Pezizomycotina</taxon>
        <taxon>Dothideomycetes</taxon>
        <taxon>Dothideomycetes incertae sedis</taxon>
        <taxon>Lineolatales</taxon>
        <taxon>Lineolataceae</taxon>
        <taxon>Lineolata</taxon>
    </lineage>
</organism>
<keyword evidence="4" id="KW-1185">Reference proteome</keyword>
<feature type="region of interest" description="Disordered" evidence="1">
    <location>
        <begin position="934"/>
        <end position="953"/>
    </location>
</feature>
<evidence type="ECO:0000256" key="1">
    <source>
        <dbReference type="SAM" id="MobiDB-lite"/>
    </source>
</evidence>
<accession>A0A6A6NKL7</accession>
<dbReference type="InterPro" id="IPR004177">
    <property type="entry name" value="DDHD_dom"/>
</dbReference>
<dbReference type="InterPro" id="IPR057826">
    <property type="entry name" value="WWE_C20G8.02"/>
</dbReference>
<feature type="compositionally biased region" description="Low complexity" evidence="1">
    <location>
        <begin position="910"/>
        <end position="929"/>
    </location>
</feature>
<feature type="region of interest" description="Disordered" evidence="1">
    <location>
        <begin position="1"/>
        <end position="113"/>
    </location>
</feature>
<feature type="compositionally biased region" description="Basic and acidic residues" evidence="1">
    <location>
        <begin position="473"/>
        <end position="496"/>
    </location>
</feature>
<gene>
    <name evidence="3" type="ORF">BDY21DRAFT_329481</name>
</gene>
<feature type="region of interest" description="Disordered" evidence="1">
    <location>
        <begin position="409"/>
        <end position="496"/>
    </location>
</feature>